<evidence type="ECO:0000313" key="1">
    <source>
        <dbReference type="EMBL" id="MPN38663.1"/>
    </source>
</evidence>
<gene>
    <name evidence="1" type="ORF">SDC9_186187</name>
</gene>
<reference evidence="1" key="1">
    <citation type="submission" date="2019-08" db="EMBL/GenBank/DDBJ databases">
        <authorList>
            <person name="Kucharzyk K."/>
            <person name="Murdoch R.W."/>
            <person name="Higgins S."/>
            <person name="Loffler F."/>
        </authorList>
    </citation>
    <scope>NUCLEOTIDE SEQUENCE</scope>
</reference>
<proteinExistence type="predicted"/>
<protein>
    <submittedName>
        <fullName evidence="1">Uncharacterized protein</fullName>
    </submittedName>
</protein>
<sequence length="58" mass="6390">MALGSRGHQHRDLDLVAAHLPCEIIGWKICGNHLDNGVSIRLFTGFLAARGSQHQHAY</sequence>
<dbReference type="AlphaFoldDB" id="A0A645HTF9"/>
<dbReference type="EMBL" id="VSSQ01094032">
    <property type="protein sequence ID" value="MPN38663.1"/>
    <property type="molecule type" value="Genomic_DNA"/>
</dbReference>
<organism evidence="1">
    <name type="scientific">bioreactor metagenome</name>
    <dbReference type="NCBI Taxonomy" id="1076179"/>
    <lineage>
        <taxon>unclassified sequences</taxon>
        <taxon>metagenomes</taxon>
        <taxon>ecological metagenomes</taxon>
    </lineage>
</organism>
<name>A0A645HTF9_9ZZZZ</name>
<comment type="caution">
    <text evidence="1">The sequence shown here is derived from an EMBL/GenBank/DDBJ whole genome shotgun (WGS) entry which is preliminary data.</text>
</comment>
<accession>A0A645HTF9</accession>